<reference evidence="1 2" key="1">
    <citation type="submission" date="2017-10" db="EMBL/GenBank/DDBJ databases">
        <title>Novel microbial diversity and functional potential in the marine mammal oral microbiome.</title>
        <authorList>
            <person name="Dudek N.K."/>
            <person name="Sun C.L."/>
            <person name="Burstein D."/>
            <person name="Kantor R.S."/>
            <person name="Aliaga Goltsman D.S."/>
            <person name="Bik E.M."/>
            <person name="Thomas B.C."/>
            <person name="Banfield J.F."/>
            <person name="Relman D.A."/>
        </authorList>
    </citation>
    <scope>NUCLEOTIDE SEQUENCE [LARGE SCALE GENOMIC DNA]</scope>
    <source>
        <strain evidence="1">DOLZORAL124_49_17</strain>
    </source>
</reference>
<comment type="caution">
    <text evidence="1">The sequence shown here is derived from an EMBL/GenBank/DDBJ whole genome shotgun (WGS) entry which is preliminary data.</text>
</comment>
<organism evidence="1 2">
    <name type="scientific">candidate division KSB3 bacterium</name>
    <dbReference type="NCBI Taxonomy" id="2044937"/>
    <lineage>
        <taxon>Bacteria</taxon>
        <taxon>candidate division KSB3</taxon>
    </lineage>
</organism>
<accession>A0A2G6E6W1</accession>
<dbReference type="Proteomes" id="UP000229740">
    <property type="component" value="Unassembled WGS sequence"/>
</dbReference>
<protein>
    <submittedName>
        <fullName evidence="1">Uncharacterized protein</fullName>
    </submittedName>
</protein>
<dbReference type="EMBL" id="PDPS01000025">
    <property type="protein sequence ID" value="PID57784.1"/>
    <property type="molecule type" value="Genomic_DNA"/>
</dbReference>
<name>A0A2G6E6W1_9BACT</name>
<proteinExistence type="predicted"/>
<gene>
    <name evidence="1" type="ORF">CSB45_06045</name>
</gene>
<evidence type="ECO:0000313" key="2">
    <source>
        <dbReference type="Proteomes" id="UP000229740"/>
    </source>
</evidence>
<dbReference type="AlphaFoldDB" id="A0A2G6E6W1"/>
<evidence type="ECO:0000313" key="1">
    <source>
        <dbReference type="EMBL" id="PID57784.1"/>
    </source>
</evidence>
<sequence length="81" mass="9036">MNSCRMKMHTSCQAGRRRGLRSAKVIEHQEIKACSVLAEAEHSGHRRLEGCQQIRQACLHARGERFVFCVQEGSIGTGAKL</sequence>